<organism evidence="2 3">
    <name type="scientific">Streptomyces noursei</name>
    <name type="common">Streptomyces albulus</name>
    <dbReference type="NCBI Taxonomy" id="1971"/>
    <lineage>
        <taxon>Bacteria</taxon>
        <taxon>Bacillati</taxon>
        <taxon>Actinomycetota</taxon>
        <taxon>Actinomycetes</taxon>
        <taxon>Kitasatosporales</taxon>
        <taxon>Streptomycetaceae</taxon>
        <taxon>Streptomyces</taxon>
    </lineage>
</organism>
<feature type="compositionally biased region" description="Low complexity" evidence="1">
    <location>
        <begin position="84"/>
        <end position="95"/>
    </location>
</feature>
<evidence type="ECO:0000313" key="3">
    <source>
        <dbReference type="Proteomes" id="UP000288351"/>
    </source>
</evidence>
<feature type="compositionally biased region" description="Polar residues" evidence="1">
    <location>
        <begin position="126"/>
        <end position="141"/>
    </location>
</feature>
<dbReference type="Proteomes" id="UP000288351">
    <property type="component" value="Unassembled WGS sequence"/>
</dbReference>
<proteinExistence type="predicted"/>
<name>A0A401QW12_STRNR</name>
<dbReference type="AlphaFoldDB" id="A0A401QW12"/>
<evidence type="ECO:0000256" key="1">
    <source>
        <dbReference type="SAM" id="MobiDB-lite"/>
    </source>
</evidence>
<accession>A0A401QW12</accession>
<comment type="caution">
    <text evidence="2">The sequence shown here is derived from an EMBL/GenBank/DDBJ whole genome shotgun (WGS) entry which is preliminary data.</text>
</comment>
<sequence>MTILAARAHQLAVGTHTSRPASSDRIGRHRRMADGPAAGSADTGQLARTEVPTAPPQPPYEPHASWGAPAHPAPWTAPQGTYGAWAPQDAQAAWAPQPPMAAAPAWDPSAVTVTQHDWDGILSQWEAATSPYTSSPGQPPP</sequence>
<reference evidence="2 3" key="1">
    <citation type="journal article" date="2019" name="Microbiol. Resour. Announc.">
        <title>Draft Genome Sequence of the Most Traditional epsilon-Poly-l-Lysine Producer, Streptomyces albulus NBRC14147.</title>
        <authorList>
            <person name="Yamanaka K."/>
            <person name="Hamano Y."/>
        </authorList>
    </citation>
    <scope>NUCLEOTIDE SEQUENCE [LARGE SCALE GENOMIC DNA]</scope>
    <source>
        <strain evidence="2 3">NBRC 14147</strain>
    </source>
</reference>
<protein>
    <submittedName>
        <fullName evidence="2">Uncharacterized protein</fullName>
    </submittedName>
</protein>
<evidence type="ECO:0000313" key="2">
    <source>
        <dbReference type="EMBL" id="GCB89574.1"/>
    </source>
</evidence>
<dbReference type="EMBL" id="BHXC01000006">
    <property type="protein sequence ID" value="GCB89574.1"/>
    <property type="molecule type" value="Genomic_DNA"/>
</dbReference>
<gene>
    <name evidence="2" type="ORF">SALB_02262</name>
</gene>
<feature type="region of interest" description="Disordered" evidence="1">
    <location>
        <begin position="1"/>
        <end position="141"/>
    </location>
</feature>